<feature type="transmembrane region" description="Helical" evidence="1">
    <location>
        <begin position="101"/>
        <end position="128"/>
    </location>
</feature>
<feature type="transmembrane region" description="Helical" evidence="1">
    <location>
        <begin position="58"/>
        <end position="81"/>
    </location>
</feature>
<proteinExistence type="predicted"/>
<dbReference type="AlphaFoldDB" id="A0A2T1I006"/>
<name>A0A2T1I006_9HYPH</name>
<evidence type="ECO:0000313" key="3">
    <source>
        <dbReference type="Proteomes" id="UP000239772"/>
    </source>
</evidence>
<gene>
    <name evidence="2" type="ORF">SLNSH_01295</name>
</gene>
<evidence type="ECO:0000256" key="1">
    <source>
        <dbReference type="SAM" id="Phobius"/>
    </source>
</evidence>
<organism evidence="2 3">
    <name type="scientific">Alsobacter soli</name>
    <dbReference type="NCBI Taxonomy" id="2109933"/>
    <lineage>
        <taxon>Bacteria</taxon>
        <taxon>Pseudomonadati</taxon>
        <taxon>Pseudomonadota</taxon>
        <taxon>Alphaproteobacteria</taxon>
        <taxon>Hyphomicrobiales</taxon>
        <taxon>Alsobacteraceae</taxon>
        <taxon>Alsobacter</taxon>
    </lineage>
</organism>
<sequence length="132" mass="13282">MVGRQAVPRPADVEPAGAGVHHPRFGWAGLALGPGAWAVNTQANLTLTPFSCGSGTPWPVYVSIAMAVLSLAGAAISAVVFSRAGGLARYRERGDGRPGLFLAGVGIGAGALFAIVILTQGAAGLVFIGCER</sequence>
<dbReference type="OrthoDB" id="8233878at2"/>
<dbReference type="Proteomes" id="UP000239772">
    <property type="component" value="Unassembled WGS sequence"/>
</dbReference>
<reference evidence="3" key="1">
    <citation type="submission" date="2018-03" db="EMBL/GenBank/DDBJ databases">
        <authorList>
            <person name="Sun L."/>
            <person name="Liu H."/>
            <person name="Chen W."/>
            <person name="Huang K."/>
            <person name="Liu W."/>
            <person name="Gao X."/>
        </authorList>
    </citation>
    <scope>NUCLEOTIDE SEQUENCE [LARGE SCALE GENOMIC DNA]</scope>
    <source>
        <strain evidence="3">SH9</strain>
    </source>
</reference>
<dbReference type="RefSeq" id="WP_106334824.1">
    <property type="nucleotide sequence ID" value="NZ_PVZS01000001.1"/>
</dbReference>
<accession>A0A2T1I006</accession>
<keyword evidence="1" id="KW-0812">Transmembrane</keyword>
<keyword evidence="1" id="KW-1133">Transmembrane helix</keyword>
<comment type="caution">
    <text evidence="2">The sequence shown here is derived from an EMBL/GenBank/DDBJ whole genome shotgun (WGS) entry which is preliminary data.</text>
</comment>
<dbReference type="EMBL" id="PVZS01000001">
    <property type="protein sequence ID" value="PSC07039.1"/>
    <property type="molecule type" value="Genomic_DNA"/>
</dbReference>
<evidence type="ECO:0000313" key="2">
    <source>
        <dbReference type="EMBL" id="PSC07039.1"/>
    </source>
</evidence>
<protein>
    <submittedName>
        <fullName evidence="2">Uncharacterized protein</fullName>
    </submittedName>
</protein>
<keyword evidence="3" id="KW-1185">Reference proteome</keyword>
<keyword evidence="1" id="KW-0472">Membrane</keyword>